<accession>A0AA43QKF5</accession>
<dbReference type="AlphaFoldDB" id="A0AA43QKF5"/>
<dbReference type="PANTHER" id="PTHR47843:SF2">
    <property type="entry name" value="BTB DOMAIN-CONTAINING PROTEIN"/>
    <property type="match status" value="1"/>
</dbReference>
<dbReference type="Gene3D" id="3.30.710.10">
    <property type="entry name" value="Potassium Channel Kv1.1, Chain A"/>
    <property type="match status" value="1"/>
</dbReference>
<evidence type="ECO:0000259" key="1">
    <source>
        <dbReference type="Pfam" id="PF00651"/>
    </source>
</evidence>
<dbReference type="PANTHER" id="PTHR47843">
    <property type="entry name" value="BTB DOMAIN-CONTAINING PROTEIN-RELATED"/>
    <property type="match status" value="1"/>
</dbReference>
<protein>
    <recommendedName>
        <fullName evidence="1">BTB domain-containing protein</fullName>
    </recommendedName>
</protein>
<dbReference type="EMBL" id="JAPUFD010000007">
    <property type="protein sequence ID" value="MDI1488143.1"/>
    <property type="molecule type" value="Genomic_DNA"/>
</dbReference>
<gene>
    <name evidence="2" type="ORF">OHK93_007417</name>
</gene>
<reference evidence="2" key="1">
    <citation type="journal article" date="2023" name="Genome Biol. Evol.">
        <title>First Whole Genome Sequence and Flow Cytometry Genome Size Data for the Lichen-Forming Fungus Ramalina farinacea (Ascomycota).</title>
        <authorList>
            <person name="Llewellyn T."/>
            <person name="Mian S."/>
            <person name="Hill R."/>
            <person name="Leitch I.J."/>
            <person name="Gaya E."/>
        </authorList>
    </citation>
    <scope>NUCLEOTIDE SEQUENCE</scope>
    <source>
        <strain evidence="2">LIQ254RAFAR</strain>
    </source>
</reference>
<evidence type="ECO:0000313" key="2">
    <source>
        <dbReference type="EMBL" id="MDI1488143.1"/>
    </source>
</evidence>
<evidence type="ECO:0000313" key="3">
    <source>
        <dbReference type="Proteomes" id="UP001161017"/>
    </source>
</evidence>
<feature type="domain" description="BTB" evidence="1">
    <location>
        <begin position="4"/>
        <end position="88"/>
    </location>
</feature>
<dbReference type="SUPFAM" id="SSF54695">
    <property type="entry name" value="POZ domain"/>
    <property type="match status" value="1"/>
</dbReference>
<dbReference type="Proteomes" id="UP001161017">
    <property type="component" value="Unassembled WGS sequence"/>
</dbReference>
<organism evidence="2 3">
    <name type="scientific">Ramalina farinacea</name>
    <dbReference type="NCBI Taxonomy" id="258253"/>
    <lineage>
        <taxon>Eukaryota</taxon>
        <taxon>Fungi</taxon>
        <taxon>Dikarya</taxon>
        <taxon>Ascomycota</taxon>
        <taxon>Pezizomycotina</taxon>
        <taxon>Lecanoromycetes</taxon>
        <taxon>OSLEUM clade</taxon>
        <taxon>Lecanoromycetidae</taxon>
        <taxon>Lecanorales</taxon>
        <taxon>Lecanorineae</taxon>
        <taxon>Ramalinaceae</taxon>
        <taxon>Ramalina</taxon>
    </lineage>
</organism>
<sequence>MVTLQVKTSADDLAVFPVHSRVICNVSPVFRAAFQGAFKEGEWKTLELKETACHIVNNFVFWLHRGICPSPPEEDKEYLLQHAMMYTFAERYEILKMKGDALTAAAHRASKIGFTPADAFATNYIYEHTLPGDGFRRLLVCIHAYKVHPVCFRENKMEKYYRESPSEFILDLVSEMGRHKATPEEPITFEGVTFYEPRIEPKAEPKGGPSDVMDDMWNMQQVHNEQRPTYRGQHW</sequence>
<comment type="caution">
    <text evidence="2">The sequence shown here is derived from an EMBL/GenBank/DDBJ whole genome shotgun (WGS) entry which is preliminary data.</text>
</comment>
<dbReference type="CDD" id="cd18186">
    <property type="entry name" value="BTB_POZ_ZBTB_KLHL-like"/>
    <property type="match status" value="1"/>
</dbReference>
<proteinExistence type="predicted"/>
<dbReference type="Pfam" id="PF00651">
    <property type="entry name" value="BTB"/>
    <property type="match status" value="1"/>
</dbReference>
<dbReference type="InterPro" id="IPR000210">
    <property type="entry name" value="BTB/POZ_dom"/>
</dbReference>
<dbReference type="InterPro" id="IPR011333">
    <property type="entry name" value="SKP1/BTB/POZ_sf"/>
</dbReference>
<keyword evidence="3" id="KW-1185">Reference proteome</keyword>
<name>A0AA43QKF5_9LECA</name>